<proteinExistence type="predicted"/>
<comment type="caution">
    <text evidence="1">The sequence shown here is derived from an EMBL/GenBank/DDBJ whole genome shotgun (WGS) entry which is preliminary data.</text>
</comment>
<sequence>MPRMGRNNSSCLHICHSQPTCSFDTPPSVSNHAHALTHPINLHTELTPCAFFFLKTSWLVWTESTSSPLRTERKCQRREDETL</sequence>
<evidence type="ECO:0000313" key="2">
    <source>
        <dbReference type="Proteomes" id="UP000824219"/>
    </source>
</evidence>
<dbReference type="Proteomes" id="UP000824219">
    <property type="component" value="Linkage Group LG19"/>
</dbReference>
<dbReference type="EMBL" id="JAHKSW010000019">
    <property type="protein sequence ID" value="KAG7320265.1"/>
    <property type="molecule type" value="Genomic_DNA"/>
</dbReference>
<organism evidence="1 2">
    <name type="scientific">Hemibagrus wyckioides</name>
    <dbReference type="NCBI Taxonomy" id="337641"/>
    <lineage>
        <taxon>Eukaryota</taxon>
        <taxon>Metazoa</taxon>
        <taxon>Chordata</taxon>
        <taxon>Craniata</taxon>
        <taxon>Vertebrata</taxon>
        <taxon>Euteleostomi</taxon>
        <taxon>Actinopterygii</taxon>
        <taxon>Neopterygii</taxon>
        <taxon>Teleostei</taxon>
        <taxon>Ostariophysi</taxon>
        <taxon>Siluriformes</taxon>
        <taxon>Bagridae</taxon>
        <taxon>Hemibagrus</taxon>
    </lineage>
</organism>
<keyword evidence="2" id="KW-1185">Reference proteome</keyword>
<name>A0A9D3NFV8_9TELE</name>
<reference evidence="1 2" key="1">
    <citation type="submission" date="2021-06" db="EMBL/GenBank/DDBJ databases">
        <title>Chromosome-level genome assembly of the red-tail catfish (Hemibagrus wyckioides).</title>
        <authorList>
            <person name="Shao F."/>
        </authorList>
    </citation>
    <scope>NUCLEOTIDE SEQUENCE [LARGE SCALE GENOMIC DNA]</scope>
    <source>
        <strain evidence="1">EC202008001</strain>
        <tissue evidence="1">Blood</tissue>
    </source>
</reference>
<evidence type="ECO:0000313" key="1">
    <source>
        <dbReference type="EMBL" id="KAG7320265.1"/>
    </source>
</evidence>
<accession>A0A9D3NFV8</accession>
<gene>
    <name evidence="1" type="ORF">KOW79_016118</name>
</gene>
<protein>
    <submittedName>
        <fullName evidence="1">Uncharacterized protein</fullName>
    </submittedName>
</protein>
<dbReference type="AlphaFoldDB" id="A0A9D3NFV8"/>